<dbReference type="GO" id="GO:0046872">
    <property type="term" value="F:metal ion binding"/>
    <property type="evidence" value="ECO:0007669"/>
    <property type="project" value="UniProtKB-KW"/>
</dbReference>
<feature type="domain" description="Adenosine deaminase" evidence="6">
    <location>
        <begin position="2"/>
        <end position="52"/>
    </location>
</feature>
<keyword evidence="4 7" id="KW-0378">Hydrolase</keyword>
<evidence type="ECO:0000256" key="2">
    <source>
        <dbReference type="ARBA" id="ARBA00006676"/>
    </source>
</evidence>
<comment type="similarity">
    <text evidence="2">Belongs to the metallo-dependent hydrolases superfamily. Adenosine and AMP deaminases family.</text>
</comment>
<keyword evidence="5" id="KW-0862">Zinc</keyword>
<dbReference type="PATRIC" id="fig|294.194.peg.6736"/>
<dbReference type="GO" id="GO:0000034">
    <property type="term" value="F:adenine deaminase activity"/>
    <property type="evidence" value="ECO:0007669"/>
    <property type="project" value="UniProtKB-EC"/>
</dbReference>
<dbReference type="InterPro" id="IPR032466">
    <property type="entry name" value="Metal_Hydrolase"/>
</dbReference>
<dbReference type="GO" id="GO:0005829">
    <property type="term" value="C:cytosol"/>
    <property type="evidence" value="ECO:0007669"/>
    <property type="project" value="TreeGrafter"/>
</dbReference>
<organism evidence="7 8">
    <name type="scientific">Pseudomonas fluorescens</name>
    <dbReference type="NCBI Taxonomy" id="294"/>
    <lineage>
        <taxon>Bacteria</taxon>
        <taxon>Pseudomonadati</taxon>
        <taxon>Pseudomonadota</taxon>
        <taxon>Gammaproteobacteria</taxon>
        <taxon>Pseudomonadales</taxon>
        <taxon>Pseudomonadaceae</taxon>
        <taxon>Pseudomonas</taxon>
    </lineage>
</organism>
<evidence type="ECO:0000313" key="7">
    <source>
        <dbReference type="EMBL" id="KWV77499.1"/>
    </source>
</evidence>
<keyword evidence="3" id="KW-0479">Metal-binding</keyword>
<proteinExistence type="inferred from homology"/>
<dbReference type="PANTHER" id="PTHR43114:SF6">
    <property type="entry name" value="ADENINE DEAMINASE"/>
    <property type="match status" value="1"/>
</dbReference>
<dbReference type="GO" id="GO:0006146">
    <property type="term" value="P:adenine catabolic process"/>
    <property type="evidence" value="ECO:0007669"/>
    <property type="project" value="TreeGrafter"/>
</dbReference>
<dbReference type="GO" id="GO:0043103">
    <property type="term" value="P:hypoxanthine salvage"/>
    <property type="evidence" value="ECO:0007669"/>
    <property type="project" value="TreeGrafter"/>
</dbReference>
<comment type="caution">
    <text evidence="7">The sequence shown here is derived from an EMBL/GenBank/DDBJ whole genome shotgun (WGS) entry which is preliminary data.</text>
</comment>
<evidence type="ECO:0000256" key="3">
    <source>
        <dbReference type="ARBA" id="ARBA00022723"/>
    </source>
</evidence>
<gene>
    <name evidence="7" type="ORF">PFLmoz3_06067</name>
</gene>
<protein>
    <submittedName>
        <fullName evidence="7">Adenine deaminase</fullName>
        <ecNumber evidence="7">3.5.4.2</ecNumber>
    </submittedName>
</protein>
<evidence type="ECO:0000313" key="8">
    <source>
        <dbReference type="Proteomes" id="UP000061348"/>
    </source>
</evidence>
<evidence type="ECO:0000259" key="6">
    <source>
        <dbReference type="Pfam" id="PF00962"/>
    </source>
</evidence>
<evidence type="ECO:0000256" key="5">
    <source>
        <dbReference type="ARBA" id="ARBA00022833"/>
    </source>
</evidence>
<sequence>MAQHNILDMLERGLKVTMNSDDPVYFGGDVTENFHALYTYLGMTQDQAKHLA</sequence>
<dbReference type="SUPFAM" id="SSF51556">
    <property type="entry name" value="Metallo-dependent hydrolases"/>
    <property type="match status" value="1"/>
</dbReference>
<name>A0A120G1A8_PSEFL</name>
<accession>A0A120G1A8</accession>
<dbReference type="InterPro" id="IPR006330">
    <property type="entry name" value="Ado/ade_deaminase"/>
</dbReference>
<dbReference type="PANTHER" id="PTHR43114">
    <property type="entry name" value="ADENINE DEAMINASE"/>
    <property type="match status" value="1"/>
</dbReference>
<dbReference type="Proteomes" id="UP000061348">
    <property type="component" value="Unassembled WGS sequence"/>
</dbReference>
<dbReference type="AlphaFoldDB" id="A0A120G1A8"/>
<evidence type="ECO:0000256" key="4">
    <source>
        <dbReference type="ARBA" id="ARBA00022801"/>
    </source>
</evidence>
<dbReference type="EC" id="3.5.4.2" evidence="7"/>
<dbReference type="Gene3D" id="3.20.20.140">
    <property type="entry name" value="Metal-dependent hydrolases"/>
    <property type="match status" value="1"/>
</dbReference>
<dbReference type="EMBL" id="LCYA01000246">
    <property type="protein sequence ID" value="KWV77499.1"/>
    <property type="molecule type" value="Genomic_DNA"/>
</dbReference>
<evidence type="ECO:0000256" key="1">
    <source>
        <dbReference type="ARBA" id="ARBA00001947"/>
    </source>
</evidence>
<reference evidence="7 8" key="1">
    <citation type="submission" date="2015-05" db="EMBL/GenBank/DDBJ databases">
        <title>A genomic and transcriptomic approach to investigate the blue pigment phenotype in Pseudomonas fluorescens.</title>
        <authorList>
            <person name="Andreani N.A."/>
            <person name="Cardazzo B."/>
        </authorList>
    </citation>
    <scope>NUCLEOTIDE SEQUENCE [LARGE SCALE GENOMIC DNA]</scope>
    <source>
        <strain evidence="7 8">Ps_22</strain>
    </source>
</reference>
<dbReference type="Pfam" id="PF00962">
    <property type="entry name" value="A_deaminase"/>
    <property type="match status" value="1"/>
</dbReference>
<dbReference type="InterPro" id="IPR001365">
    <property type="entry name" value="A_deaminase_dom"/>
</dbReference>
<comment type="cofactor">
    <cofactor evidence="1">
        <name>Zn(2+)</name>
        <dbReference type="ChEBI" id="CHEBI:29105"/>
    </cofactor>
</comment>